<feature type="compositionally biased region" description="Basic and acidic residues" evidence="1">
    <location>
        <begin position="94"/>
        <end position="105"/>
    </location>
</feature>
<evidence type="ECO:0000256" key="1">
    <source>
        <dbReference type="SAM" id="MobiDB-lite"/>
    </source>
</evidence>
<dbReference type="OrthoDB" id="7510606at2"/>
<feature type="region of interest" description="Disordered" evidence="1">
    <location>
        <begin position="84"/>
        <end position="105"/>
    </location>
</feature>
<keyword evidence="2" id="KW-0732">Signal</keyword>
<feature type="chain" id="PRO_5011590977" description="Lipoprotein" evidence="2">
    <location>
        <begin position="24"/>
        <end position="105"/>
    </location>
</feature>
<name>A0A1G4RAU8_9CAUL</name>
<dbReference type="Proteomes" id="UP000199150">
    <property type="component" value="Unassembled WGS sequence"/>
</dbReference>
<keyword evidence="4" id="KW-1185">Reference proteome</keyword>
<dbReference type="AlphaFoldDB" id="A0A1G4RAU8"/>
<evidence type="ECO:0000313" key="4">
    <source>
        <dbReference type="Proteomes" id="UP000199150"/>
    </source>
</evidence>
<feature type="signal peptide" evidence="2">
    <location>
        <begin position="1"/>
        <end position="23"/>
    </location>
</feature>
<dbReference type="RefSeq" id="WP_090646506.1">
    <property type="nucleotide sequence ID" value="NZ_CBCRYE010000004.1"/>
</dbReference>
<organism evidence="3 4">
    <name type="scientific">Asticcacaulis taihuensis</name>
    <dbReference type="NCBI Taxonomy" id="260084"/>
    <lineage>
        <taxon>Bacteria</taxon>
        <taxon>Pseudomonadati</taxon>
        <taxon>Pseudomonadota</taxon>
        <taxon>Alphaproteobacteria</taxon>
        <taxon>Caulobacterales</taxon>
        <taxon>Caulobacteraceae</taxon>
        <taxon>Asticcacaulis</taxon>
    </lineage>
</organism>
<protein>
    <recommendedName>
        <fullName evidence="5">Lipoprotein</fullName>
    </recommendedName>
</protein>
<dbReference type="STRING" id="260084.SAMN02927928_1731"/>
<evidence type="ECO:0000313" key="3">
    <source>
        <dbReference type="EMBL" id="SCW53897.1"/>
    </source>
</evidence>
<proteinExistence type="predicted"/>
<reference evidence="4" key="1">
    <citation type="submission" date="2016-10" db="EMBL/GenBank/DDBJ databases">
        <authorList>
            <person name="Varghese N."/>
            <person name="Submissions S."/>
        </authorList>
    </citation>
    <scope>NUCLEOTIDE SEQUENCE [LARGE SCALE GENOMIC DNA]</scope>
    <source>
        <strain evidence="4">CGMCC 1.3431</strain>
    </source>
</reference>
<accession>A0A1G4RAU8</accession>
<evidence type="ECO:0000256" key="2">
    <source>
        <dbReference type="SAM" id="SignalP"/>
    </source>
</evidence>
<dbReference type="EMBL" id="FMTS01000002">
    <property type="protein sequence ID" value="SCW53897.1"/>
    <property type="molecule type" value="Genomic_DNA"/>
</dbReference>
<gene>
    <name evidence="3" type="ORF">SAMN02927928_1731</name>
</gene>
<sequence length="105" mass="12394">MKRAIVLSAALAAVMGLSGCTGYYGGAGVGYAYNDYDDLYYDNYYGPVRDGYWSNDGWYYYRDHTTRQYRRDDGRHFRRDAADGYHSARMHRGRDHDRDHDRNHY</sequence>
<dbReference type="PROSITE" id="PS51257">
    <property type="entry name" value="PROKAR_LIPOPROTEIN"/>
    <property type="match status" value="1"/>
</dbReference>
<evidence type="ECO:0008006" key="5">
    <source>
        <dbReference type="Google" id="ProtNLM"/>
    </source>
</evidence>